<dbReference type="AlphaFoldDB" id="A0A3L8RZG7"/>
<accession>A0A3L8RZG7</accession>
<name>A0A3L8RZG7_CHLGU</name>
<keyword evidence="3" id="KW-1185">Reference proteome</keyword>
<dbReference type="EMBL" id="QUSF01000126">
    <property type="protein sequence ID" value="RLV90323.1"/>
    <property type="molecule type" value="Genomic_DNA"/>
</dbReference>
<organism evidence="2 3">
    <name type="scientific">Chloebia gouldiae</name>
    <name type="common">Gouldian finch</name>
    <name type="synonym">Erythrura gouldiae</name>
    <dbReference type="NCBI Taxonomy" id="44316"/>
    <lineage>
        <taxon>Eukaryota</taxon>
        <taxon>Metazoa</taxon>
        <taxon>Chordata</taxon>
        <taxon>Craniata</taxon>
        <taxon>Vertebrata</taxon>
        <taxon>Euteleostomi</taxon>
        <taxon>Archelosauria</taxon>
        <taxon>Archosauria</taxon>
        <taxon>Dinosauria</taxon>
        <taxon>Saurischia</taxon>
        <taxon>Theropoda</taxon>
        <taxon>Coelurosauria</taxon>
        <taxon>Aves</taxon>
        <taxon>Neognathae</taxon>
        <taxon>Neoaves</taxon>
        <taxon>Telluraves</taxon>
        <taxon>Australaves</taxon>
        <taxon>Passeriformes</taxon>
        <taxon>Passeroidea</taxon>
        <taxon>Passeridae</taxon>
        <taxon>Chloebia</taxon>
    </lineage>
</organism>
<feature type="compositionally biased region" description="Polar residues" evidence="1">
    <location>
        <begin position="97"/>
        <end position="110"/>
    </location>
</feature>
<proteinExistence type="predicted"/>
<reference evidence="2 3" key="1">
    <citation type="journal article" date="2018" name="Proc. R. Soc. B">
        <title>A non-coding region near Follistatin controls head colour polymorphism in the Gouldian finch.</title>
        <authorList>
            <person name="Toomey M.B."/>
            <person name="Marques C.I."/>
            <person name="Andrade P."/>
            <person name="Araujo P.M."/>
            <person name="Sabatino S."/>
            <person name="Gazda M.A."/>
            <person name="Afonso S."/>
            <person name="Lopes R.J."/>
            <person name="Corbo J.C."/>
            <person name="Carneiro M."/>
        </authorList>
    </citation>
    <scope>NUCLEOTIDE SEQUENCE [LARGE SCALE GENOMIC DNA]</scope>
    <source>
        <strain evidence="2">Red01</strain>
        <tissue evidence="2">Muscle</tissue>
    </source>
</reference>
<dbReference type="Proteomes" id="UP000276834">
    <property type="component" value="Unassembled WGS sequence"/>
</dbReference>
<feature type="region of interest" description="Disordered" evidence="1">
    <location>
        <begin position="77"/>
        <end position="183"/>
    </location>
</feature>
<sequence length="183" mass="19171">MSLLCLPATGTGIQPWKLSWEQLMANITFISVGPNSSGKAGENILQPPLFKGTAGPQAAAGAPLAQFGTGNQHIISFKSDSDRSNLPAPSPEATETLVPSQERGSPGLQSHSKDVTLTPVPAPGATGRLLPGKGRGWSRSWHTLSEARPLSPTLGTERSNPGMQQNLEDGTESGRNGLRQVQS</sequence>
<evidence type="ECO:0000256" key="1">
    <source>
        <dbReference type="SAM" id="MobiDB-lite"/>
    </source>
</evidence>
<gene>
    <name evidence="2" type="ORF">DV515_00014478</name>
</gene>
<comment type="caution">
    <text evidence="2">The sequence shown here is derived from an EMBL/GenBank/DDBJ whole genome shotgun (WGS) entry which is preliminary data.</text>
</comment>
<evidence type="ECO:0000313" key="2">
    <source>
        <dbReference type="EMBL" id="RLV90323.1"/>
    </source>
</evidence>
<protein>
    <submittedName>
        <fullName evidence="2">Uncharacterized protein</fullName>
    </submittedName>
</protein>
<evidence type="ECO:0000313" key="3">
    <source>
        <dbReference type="Proteomes" id="UP000276834"/>
    </source>
</evidence>
<feature type="compositionally biased region" description="Polar residues" evidence="1">
    <location>
        <begin position="153"/>
        <end position="168"/>
    </location>
</feature>